<evidence type="ECO:0000256" key="4">
    <source>
        <dbReference type="ARBA" id="ARBA00061449"/>
    </source>
</evidence>
<name>A0A6J2U2W8_DROLE</name>
<dbReference type="SUPFAM" id="SSF53300">
    <property type="entry name" value="vWA-like"/>
    <property type="match status" value="1"/>
</dbReference>
<dbReference type="PANTHER" id="PTHR13532:SF3">
    <property type="entry name" value="INTEGRATOR COMPLEX SUBUNIT 14"/>
    <property type="match status" value="1"/>
</dbReference>
<dbReference type="Pfam" id="PF20504">
    <property type="entry name" value="IntS14_C"/>
    <property type="match status" value="1"/>
</dbReference>
<evidence type="ECO:0000256" key="2">
    <source>
        <dbReference type="ARBA" id="ARBA00016816"/>
    </source>
</evidence>
<evidence type="ECO:0000256" key="1">
    <source>
        <dbReference type="ARBA" id="ARBA00004123"/>
    </source>
</evidence>
<evidence type="ECO:0000313" key="8">
    <source>
        <dbReference type="Proteomes" id="UP000504634"/>
    </source>
</evidence>
<sequence>MPTIIAVDASLSMMRPVPGRSDHTYHSLALKGVGNLLDNLAAAGKLEHLALVAFTTVTELKVDFTRDYDQIRQAVKKIEAVDKACLITMLKTAVNIMQAWGAQNVLQLVVFTDCGLGFGSTSISAFLETYIGRESEPEYAWLKTLATYKINFICLGVHSDAYFTNGLALYQQLLDAAQLKGQLFMTKPVKAEGGDGGAGGQNAGGATSHVSHKSELGRTAVFELVERLCESSYKLTEVKLKCGSYFRLESSVMLWPPVLPYEQPAVYDGDPIIRTIDQRIDVCGYLALSDIGSPASLSRHWVLPKVERTASRRSSGMAAASKPAKLTLDVTNPNYEFEKLEQDVRDFYLKDPKDAEESGDDADVTVVSKHSTLPLSEQQKETLCVLLHGALKMENMAALVLLGEKWYGFIYAFTDAKKKSNLMLNVLPPGTNVIPWLGDIEMLGFAEDISPGETASFPVRAERRSYSQSSVVWIRQASLQSDVQKVLRHAKKMPDKTQHFYKELNRIRRAALALGFVELLEALAMLLEKECAQLTLNGANTECTLQLQHAATELRKTSNRDIKSTIVPLQKVGGTVDAGAATAATAATPAAYLY</sequence>
<feature type="domain" description="VWFA" evidence="5">
    <location>
        <begin position="3"/>
        <end position="113"/>
    </location>
</feature>
<dbReference type="Gene3D" id="3.40.50.410">
    <property type="entry name" value="von Willebrand factor, type A domain"/>
    <property type="match status" value="1"/>
</dbReference>
<dbReference type="Proteomes" id="UP000504634">
    <property type="component" value="Unplaced"/>
</dbReference>
<comment type="subcellular location">
    <subcellularLocation>
        <location evidence="1">Nucleus</location>
    </subcellularLocation>
</comment>
<evidence type="ECO:0000259" key="7">
    <source>
        <dbReference type="Pfam" id="PF20504"/>
    </source>
</evidence>
<gene>
    <name evidence="9" type="primary">LOC115630528</name>
</gene>
<dbReference type="PANTHER" id="PTHR13532">
    <property type="match status" value="1"/>
</dbReference>
<dbReference type="InterPro" id="IPR039841">
    <property type="entry name" value="INTS14"/>
</dbReference>
<dbReference type="GeneID" id="115630528"/>
<evidence type="ECO:0000313" key="9">
    <source>
        <dbReference type="RefSeq" id="XP_030382991.1"/>
    </source>
</evidence>
<dbReference type="AlphaFoldDB" id="A0A6J2U2W8"/>
<keyword evidence="3" id="KW-0539">Nucleus</keyword>
<dbReference type="Pfam" id="PF19435">
    <property type="entry name" value="IntS14_b-barrel"/>
    <property type="match status" value="2"/>
</dbReference>
<dbReference type="GO" id="GO:0034472">
    <property type="term" value="P:snRNA 3'-end processing"/>
    <property type="evidence" value="ECO:0007669"/>
    <property type="project" value="TreeGrafter"/>
</dbReference>
<dbReference type="InterPro" id="IPR036465">
    <property type="entry name" value="vWFA_dom_sf"/>
</dbReference>
<dbReference type="Pfam" id="PF13519">
    <property type="entry name" value="VWA_2"/>
    <property type="match status" value="1"/>
</dbReference>
<feature type="domain" description="Integrator complex subunit 14 beta-barrel" evidence="6">
    <location>
        <begin position="237"/>
        <end position="315"/>
    </location>
</feature>
<evidence type="ECO:0000256" key="3">
    <source>
        <dbReference type="ARBA" id="ARBA00023242"/>
    </source>
</evidence>
<feature type="domain" description="Integrator complex subunit 14 C-terminal" evidence="7">
    <location>
        <begin position="471"/>
        <end position="570"/>
    </location>
</feature>
<dbReference type="InterPro" id="IPR045814">
    <property type="entry name" value="IntS14_b-barrel"/>
</dbReference>
<evidence type="ECO:0000259" key="6">
    <source>
        <dbReference type="Pfam" id="PF19435"/>
    </source>
</evidence>
<dbReference type="OrthoDB" id="2374335at2759"/>
<dbReference type="GO" id="GO:0032039">
    <property type="term" value="C:integrator complex"/>
    <property type="evidence" value="ECO:0007669"/>
    <property type="project" value="InterPro"/>
</dbReference>
<accession>A0A6J2U2W8</accession>
<keyword evidence="8" id="KW-1185">Reference proteome</keyword>
<evidence type="ECO:0000259" key="5">
    <source>
        <dbReference type="Pfam" id="PF13519"/>
    </source>
</evidence>
<organism evidence="8 9">
    <name type="scientific">Drosophila lebanonensis</name>
    <name type="common">Fruit fly</name>
    <name type="synonym">Scaptodrosophila lebanonensis</name>
    <dbReference type="NCBI Taxonomy" id="7225"/>
    <lineage>
        <taxon>Eukaryota</taxon>
        <taxon>Metazoa</taxon>
        <taxon>Ecdysozoa</taxon>
        <taxon>Arthropoda</taxon>
        <taxon>Hexapoda</taxon>
        <taxon>Insecta</taxon>
        <taxon>Pterygota</taxon>
        <taxon>Neoptera</taxon>
        <taxon>Endopterygota</taxon>
        <taxon>Diptera</taxon>
        <taxon>Brachycera</taxon>
        <taxon>Muscomorpha</taxon>
        <taxon>Ephydroidea</taxon>
        <taxon>Drosophilidae</taxon>
        <taxon>Scaptodrosophila</taxon>
    </lineage>
</organism>
<dbReference type="InterPro" id="IPR046471">
    <property type="entry name" value="IntS14_C"/>
</dbReference>
<protein>
    <recommendedName>
        <fullName evidence="2">Integrator complex subunit 14</fullName>
    </recommendedName>
</protein>
<comment type="similarity">
    <text evidence="4">Belongs to the Integrator subunit 14 family.</text>
</comment>
<reference evidence="9" key="1">
    <citation type="submission" date="2025-08" db="UniProtKB">
        <authorList>
            <consortium name="RefSeq"/>
        </authorList>
    </citation>
    <scope>IDENTIFICATION</scope>
    <source>
        <strain evidence="9">11010-0011.00</strain>
        <tissue evidence="9">Whole body</tissue>
    </source>
</reference>
<dbReference type="CTD" id="81556"/>
<proteinExistence type="inferred from homology"/>
<feature type="domain" description="Integrator complex subunit 14 beta-barrel" evidence="6">
    <location>
        <begin position="357"/>
        <end position="430"/>
    </location>
</feature>
<dbReference type="InterPro" id="IPR002035">
    <property type="entry name" value="VWF_A"/>
</dbReference>
<dbReference type="RefSeq" id="XP_030382991.1">
    <property type="nucleotide sequence ID" value="XM_030527131.1"/>
</dbReference>